<gene>
    <name evidence="11" type="ORF">PNOK_0792200</name>
</gene>
<evidence type="ECO:0000256" key="2">
    <source>
        <dbReference type="ARBA" id="ARBA00022679"/>
    </source>
</evidence>
<dbReference type="PROSITE" id="PS50011">
    <property type="entry name" value="PROTEIN_KINASE_DOM"/>
    <property type="match status" value="1"/>
</dbReference>
<dbReference type="PROSITE" id="PS51285">
    <property type="entry name" value="AGC_KINASE_CTER"/>
    <property type="match status" value="1"/>
</dbReference>
<sequence length="477" mass="53999">MGRGILCCLPEPIDYDADVNLFHFELHRAIGKGAFGKVRVVEHKKSKKLYALKYINKAQCVKQKAVANIIQERQLLEEVDHNFIVNLRYAFQDDANCFFALDLMLGGDLRFHLERKTSCEEAEVRFWMAELSSALAYLHKQRIIHRDIKPDNILLDIMGHAHITDFNVAIHYSTSRLHTSVAGSLAYMAPEVCGRKGYSWQADWWSLGVCAYELMYGRRPFEGRSGEHLTSAILKEQVRYPEGVVSNEGTNALKQFLERNPKKRLGCYSDKDNMDGLRSHPWFSSIKWEVLEDKDAQPPFVPDMKKANFDITHELDEFLMVEKPLTATKRKQNYDPDKLGPEYRQLEEQFTVFDFTKPKRMSYYPHNQPIMTTAPKGDGEPSLDMPRDSTVSNSNSNTLIAAVTTIGDGSRTNSPVADMPRPSVTMPVHPDAAYVRDRVSGDGSETGRRSGTMDMGHNVLNMPPSPPRVSHSSGVAV</sequence>
<dbReference type="Proteomes" id="UP000217199">
    <property type="component" value="Unassembled WGS sequence"/>
</dbReference>
<evidence type="ECO:0000313" key="12">
    <source>
        <dbReference type="Proteomes" id="UP000217199"/>
    </source>
</evidence>
<evidence type="ECO:0000259" key="10">
    <source>
        <dbReference type="PROSITE" id="PS51285"/>
    </source>
</evidence>
<comment type="similarity">
    <text evidence="7">Belongs to the protein kinase superfamily.</text>
</comment>
<dbReference type="FunFam" id="1.10.510.10:FF:000469">
    <property type="entry name" value="Serine/threonine-protein kinase 32B"/>
    <property type="match status" value="1"/>
</dbReference>
<name>A0A286U9N9_9AGAM</name>
<dbReference type="OrthoDB" id="354826at2759"/>
<keyword evidence="12" id="KW-1185">Reference proteome</keyword>
<evidence type="ECO:0000256" key="4">
    <source>
        <dbReference type="ARBA" id="ARBA00022777"/>
    </source>
</evidence>
<reference evidence="11 12" key="1">
    <citation type="journal article" date="2017" name="Mol. Ecol.">
        <title>Comparative and population genomic landscape of Phellinus noxius: A hypervariable fungus causing root rot in trees.</title>
        <authorList>
            <person name="Chung C.L."/>
            <person name="Lee T.J."/>
            <person name="Akiba M."/>
            <person name="Lee H.H."/>
            <person name="Kuo T.H."/>
            <person name="Liu D."/>
            <person name="Ke H.M."/>
            <person name="Yokoi T."/>
            <person name="Roa M.B."/>
            <person name="Lu M.J."/>
            <person name="Chang Y.Y."/>
            <person name="Ann P.J."/>
            <person name="Tsai J.N."/>
            <person name="Chen C.Y."/>
            <person name="Tzean S.S."/>
            <person name="Ota Y."/>
            <person name="Hattori T."/>
            <person name="Sahashi N."/>
            <person name="Liou R.F."/>
            <person name="Kikuchi T."/>
            <person name="Tsai I.J."/>
        </authorList>
    </citation>
    <scope>NUCLEOTIDE SEQUENCE [LARGE SCALE GENOMIC DNA]</scope>
    <source>
        <strain evidence="11 12">FFPRI411160</strain>
    </source>
</reference>
<dbReference type="EMBL" id="NBII01000008">
    <property type="protein sequence ID" value="PAV16302.1"/>
    <property type="molecule type" value="Genomic_DNA"/>
</dbReference>
<feature type="region of interest" description="Disordered" evidence="8">
    <location>
        <begin position="370"/>
        <end position="394"/>
    </location>
</feature>
<evidence type="ECO:0000256" key="6">
    <source>
        <dbReference type="PROSITE-ProRule" id="PRU10141"/>
    </source>
</evidence>
<proteinExistence type="inferred from homology"/>
<dbReference type="InterPro" id="IPR000719">
    <property type="entry name" value="Prot_kinase_dom"/>
</dbReference>
<accession>A0A286U9N9</accession>
<evidence type="ECO:0000256" key="1">
    <source>
        <dbReference type="ARBA" id="ARBA00022527"/>
    </source>
</evidence>
<dbReference type="CDD" id="cd05578">
    <property type="entry name" value="STKc_Yank1"/>
    <property type="match status" value="1"/>
</dbReference>
<dbReference type="GO" id="GO:0004703">
    <property type="term" value="F:G protein-coupled receptor kinase activity"/>
    <property type="evidence" value="ECO:0007669"/>
    <property type="project" value="TreeGrafter"/>
</dbReference>
<dbReference type="GO" id="GO:0001664">
    <property type="term" value="F:G protein-coupled receptor binding"/>
    <property type="evidence" value="ECO:0007669"/>
    <property type="project" value="TreeGrafter"/>
</dbReference>
<dbReference type="Pfam" id="PF00069">
    <property type="entry name" value="Pkinase"/>
    <property type="match status" value="1"/>
</dbReference>
<feature type="domain" description="AGC-kinase C-terminal" evidence="10">
    <location>
        <begin position="284"/>
        <end position="365"/>
    </location>
</feature>
<dbReference type="GO" id="GO:0009966">
    <property type="term" value="P:regulation of signal transduction"/>
    <property type="evidence" value="ECO:0007669"/>
    <property type="project" value="TreeGrafter"/>
</dbReference>
<dbReference type="FunFam" id="3.30.200.20:FF:000354">
    <property type="entry name" value="AGC/YANK protein kinase"/>
    <property type="match status" value="1"/>
</dbReference>
<dbReference type="PANTHER" id="PTHR24355">
    <property type="entry name" value="G PROTEIN-COUPLED RECEPTOR KINASE/RIBOSOMAL PROTEIN S6 KINASE"/>
    <property type="match status" value="1"/>
</dbReference>
<feature type="binding site" evidence="6">
    <location>
        <position position="53"/>
    </location>
    <ligand>
        <name>ATP</name>
        <dbReference type="ChEBI" id="CHEBI:30616"/>
    </ligand>
</feature>
<dbReference type="PROSITE" id="PS00107">
    <property type="entry name" value="PROTEIN_KINASE_ATP"/>
    <property type="match status" value="1"/>
</dbReference>
<dbReference type="Gene3D" id="1.10.510.10">
    <property type="entry name" value="Transferase(Phosphotransferase) domain 1"/>
    <property type="match status" value="1"/>
</dbReference>
<feature type="compositionally biased region" description="Basic and acidic residues" evidence="8">
    <location>
        <begin position="434"/>
        <end position="448"/>
    </location>
</feature>
<dbReference type="InterPro" id="IPR017441">
    <property type="entry name" value="Protein_kinase_ATP_BS"/>
</dbReference>
<keyword evidence="5 6" id="KW-0067">ATP-binding</keyword>
<keyword evidence="1 7" id="KW-0723">Serine/threonine-protein kinase</keyword>
<keyword evidence="4 11" id="KW-0418">Kinase</keyword>
<organism evidence="11 12">
    <name type="scientific">Pyrrhoderma noxium</name>
    <dbReference type="NCBI Taxonomy" id="2282107"/>
    <lineage>
        <taxon>Eukaryota</taxon>
        <taxon>Fungi</taxon>
        <taxon>Dikarya</taxon>
        <taxon>Basidiomycota</taxon>
        <taxon>Agaricomycotina</taxon>
        <taxon>Agaricomycetes</taxon>
        <taxon>Hymenochaetales</taxon>
        <taxon>Hymenochaetaceae</taxon>
        <taxon>Pyrrhoderma</taxon>
    </lineage>
</organism>
<dbReference type="AlphaFoldDB" id="A0A286U9N9"/>
<keyword evidence="3 6" id="KW-0547">Nucleotide-binding</keyword>
<dbReference type="GO" id="GO:0007186">
    <property type="term" value="P:G protein-coupled receptor signaling pathway"/>
    <property type="evidence" value="ECO:0007669"/>
    <property type="project" value="TreeGrafter"/>
</dbReference>
<dbReference type="InParanoid" id="A0A286U9N9"/>
<dbReference type="InterPro" id="IPR011009">
    <property type="entry name" value="Kinase-like_dom_sf"/>
</dbReference>
<dbReference type="STRING" id="2282107.A0A286U9N9"/>
<dbReference type="GO" id="GO:0005524">
    <property type="term" value="F:ATP binding"/>
    <property type="evidence" value="ECO:0007669"/>
    <property type="project" value="UniProtKB-UniRule"/>
</dbReference>
<comment type="caution">
    <text evidence="11">The sequence shown here is derived from an EMBL/GenBank/DDBJ whole genome shotgun (WGS) entry which is preliminary data.</text>
</comment>
<dbReference type="PROSITE" id="PS00108">
    <property type="entry name" value="PROTEIN_KINASE_ST"/>
    <property type="match status" value="1"/>
</dbReference>
<protein>
    <submittedName>
        <fullName evidence="11">Kinase</fullName>
    </submittedName>
</protein>
<dbReference type="PANTHER" id="PTHR24355:SF30">
    <property type="entry name" value="SERINE_THREONINE-PROTEIN KINASE 32B ISOFORM X1"/>
    <property type="match status" value="1"/>
</dbReference>
<dbReference type="SUPFAM" id="SSF56112">
    <property type="entry name" value="Protein kinase-like (PK-like)"/>
    <property type="match status" value="1"/>
</dbReference>
<evidence type="ECO:0000256" key="5">
    <source>
        <dbReference type="ARBA" id="ARBA00022840"/>
    </source>
</evidence>
<dbReference type="InterPro" id="IPR000961">
    <property type="entry name" value="AGC-kinase_C"/>
</dbReference>
<evidence type="ECO:0000256" key="3">
    <source>
        <dbReference type="ARBA" id="ARBA00022741"/>
    </source>
</evidence>
<feature type="region of interest" description="Disordered" evidence="8">
    <location>
        <begin position="407"/>
        <end position="477"/>
    </location>
</feature>
<dbReference type="InterPro" id="IPR008271">
    <property type="entry name" value="Ser/Thr_kinase_AS"/>
</dbReference>
<feature type="domain" description="Protein kinase" evidence="9">
    <location>
        <begin position="24"/>
        <end position="283"/>
    </location>
</feature>
<keyword evidence="2" id="KW-0808">Transferase</keyword>
<evidence type="ECO:0000313" key="11">
    <source>
        <dbReference type="EMBL" id="PAV16302.1"/>
    </source>
</evidence>
<evidence type="ECO:0000259" key="9">
    <source>
        <dbReference type="PROSITE" id="PS50011"/>
    </source>
</evidence>
<evidence type="ECO:0000256" key="8">
    <source>
        <dbReference type="SAM" id="MobiDB-lite"/>
    </source>
</evidence>
<evidence type="ECO:0000256" key="7">
    <source>
        <dbReference type="RuleBase" id="RU000304"/>
    </source>
</evidence>
<dbReference type="SMART" id="SM00220">
    <property type="entry name" value="S_TKc"/>
    <property type="match status" value="1"/>
</dbReference>
<dbReference type="Gene3D" id="3.30.200.20">
    <property type="entry name" value="Phosphorylase Kinase, domain 1"/>
    <property type="match status" value="1"/>
</dbReference>